<feature type="region of interest" description="Disordered" evidence="4">
    <location>
        <begin position="26"/>
        <end position="56"/>
    </location>
</feature>
<feature type="chain" id="PRO_5045209075" evidence="5">
    <location>
        <begin position="22"/>
        <end position="376"/>
    </location>
</feature>
<dbReference type="CDD" id="cd13542">
    <property type="entry name" value="PBP2_FutA1_ilke"/>
    <property type="match status" value="1"/>
</dbReference>
<dbReference type="SUPFAM" id="SSF53850">
    <property type="entry name" value="Periplasmic binding protein-like II"/>
    <property type="match status" value="1"/>
</dbReference>
<evidence type="ECO:0000256" key="2">
    <source>
        <dbReference type="ARBA" id="ARBA00022496"/>
    </source>
</evidence>
<dbReference type="PANTHER" id="PTHR30006:SF15">
    <property type="entry name" value="IRON-UTILIZATION PERIPLASMIC PROTEIN"/>
    <property type="match status" value="1"/>
</dbReference>
<comment type="caution">
    <text evidence="6">The sequence shown here is derived from an EMBL/GenBank/DDBJ whole genome shotgun (WGS) entry which is preliminary data.</text>
</comment>
<feature type="signal peptide" evidence="5">
    <location>
        <begin position="1"/>
        <end position="21"/>
    </location>
</feature>
<dbReference type="PANTHER" id="PTHR30006">
    <property type="entry name" value="THIAMINE-BINDING PERIPLASMIC PROTEIN-RELATED"/>
    <property type="match status" value="1"/>
</dbReference>
<evidence type="ECO:0000256" key="3">
    <source>
        <dbReference type="ARBA" id="ARBA00022729"/>
    </source>
</evidence>
<keyword evidence="2" id="KW-0408">Iron</keyword>
<dbReference type="PROSITE" id="PS51257">
    <property type="entry name" value="PROKAR_LIPOPROTEIN"/>
    <property type="match status" value="1"/>
</dbReference>
<evidence type="ECO:0000256" key="5">
    <source>
        <dbReference type="SAM" id="SignalP"/>
    </source>
</evidence>
<reference evidence="6 7" key="1">
    <citation type="submission" date="2022-09" db="EMBL/GenBank/DDBJ databases">
        <authorList>
            <person name="Han X.L."/>
            <person name="Wang Q."/>
            <person name="Lu T."/>
        </authorList>
    </citation>
    <scope>NUCLEOTIDE SEQUENCE [LARGE SCALE GENOMIC DNA]</scope>
    <source>
        <strain evidence="6 7">WQ 127069</strain>
    </source>
</reference>
<evidence type="ECO:0000256" key="4">
    <source>
        <dbReference type="SAM" id="MobiDB-lite"/>
    </source>
</evidence>
<evidence type="ECO:0000313" key="6">
    <source>
        <dbReference type="EMBL" id="MCU6793478.1"/>
    </source>
</evidence>
<keyword evidence="2" id="KW-0813">Transport</keyword>
<protein>
    <submittedName>
        <fullName evidence="6">Extracellular solute-binding protein</fullName>
    </submittedName>
</protein>
<proteinExistence type="inferred from homology"/>
<dbReference type="Proteomes" id="UP001652445">
    <property type="component" value="Unassembled WGS sequence"/>
</dbReference>
<keyword evidence="2" id="KW-0406">Ion transport</keyword>
<dbReference type="EMBL" id="JAOQIO010000052">
    <property type="protein sequence ID" value="MCU6793478.1"/>
    <property type="molecule type" value="Genomic_DNA"/>
</dbReference>
<keyword evidence="3 5" id="KW-0732">Signal</keyword>
<dbReference type="RefSeq" id="WP_262684750.1">
    <property type="nucleotide sequence ID" value="NZ_JAOQIO010000052.1"/>
</dbReference>
<evidence type="ECO:0000256" key="1">
    <source>
        <dbReference type="ARBA" id="ARBA00008520"/>
    </source>
</evidence>
<keyword evidence="7" id="KW-1185">Reference proteome</keyword>
<dbReference type="PIRSF" id="PIRSF002825">
    <property type="entry name" value="CfbpA"/>
    <property type="match status" value="1"/>
</dbReference>
<comment type="similarity">
    <text evidence="1">Belongs to the bacterial solute-binding protein 1 family.</text>
</comment>
<dbReference type="Pfam" id="PF13343">
    <property type="entry name" value="SBP_bac_6"/>
    <property type="match status" value="1"/>
</dbReference>
<evidence type="ECO:0000313" key="7">
    <source>
        <dbReference type="Proteomes" id="UP001652445"/>
    </source>
</evidence>
<dbReference type="InterPro" id="IPR026045">
    <property type="entry name" value="Ferric-bd"/>
</dbReference>
<dbReference type="Gene3D" id="3.40.190.10">
    <property type="entry name" value="Periplasmic binding protein-like II"/>
    <property type="match status" value="2"/>
</dbReference>
<name>A0ABT2UFQ6_9BACL</name>
<sequence>MRKQALFSTMLLIILSLIVAACGSSPTTGGTSSTPQPKAESTSPANSSQAPAASPATGKDQVVNIFTARHYDVDSVLFSAFTKQTGIKVNEIKGTAEELVERLKREGASSEADLFITVDGGVLNYAKQNGVLQVIQSSSVDQNVPKQWRDKDNNWIGIATRARVIVYAKDRIKPEQLSTYEDLATDKWKGKVLARSSTSLYNQSLVASFVELDGEAKAEAWAKGIATNLARKPEGGDRDQAKAIAAKVGDVAIMNTYYVGQMLASKDAEEVKVAQNIGVFFPNQSTTGTHLNISGVGLTKNAKNKDNAIKLIEYMTSKEGQTLLTQGSFEFPVNEAADKPELLKTWGTFKSQQIDFAKLGDHNKKATELLNKAGWK</sequence>
<keyword evidence="2" id="KW-0410">Iron transport</keyword>
<gene>
    <name evidence="6" type="ORF">OB236_15330</name>
</gene>
<organism evidence="6 7">
    <name type="scientific">Paenibacillus baimaensis</name>
    <dbReference type="NCBI Taxonomy" id="2982185"/>
    <lineage>
        <taxon>Bacteria</taxon>
        <taxon>Bacillati</taxon>
        <taxon>Bacillota</taxon>
        <taxon>Bacilli</taxon>
        <taxon>Bacillales</taxon>
        <taxon>Paenibacillaceae</taxon>
        <taxon>Paenibacillus</taxon>
    </lineage>
</organism>
<accession>A0ABT2UFQ6</accession>